<gene>
    <name evidence="1" type="ORF">UFOPK2786_00739</name>
</gene>
<accession>A0A6J6T1Q3</accession>
<dbReference type="EMBL" id="CAEZYW010000094">
    <property type="protein sequence ID" value="CAB4740339.1"/>
    <property type="molecule type" value="Genomic_DNA"/>
</dbReference>
<protein>
    <submittedName>
        <fullName evidence="1">Unannotated protein</fullName>
    </submittedName>
</protein>
<dbReference type="AlphaFoldDB" id="A0A6J6T1Q3"/>
<proteinExistence type="predicted"/>
<sequence>MRVVALKPGQVDDVLHQVAEPRRLNLHPLGEMPDLISVIARGEDCLGQQRQSADGRFELVADICDKIPPHRINPSLLRQIIDEDEDGTGTQGCNPDPKLEQFAAERGPANPHLLLTGLTVAGDLVDETGDIGNGDEASVHQTKGLAASAGPQNEAIGTHDH</sequence>
<name>A0A6J6T1Q3_9ZZZZ</name>
<evidence type="ECO:0000313" key="1">
    <source>
        <dbReference type="EMBL" id="CAB4740339.1"/>
    </source>
</evidence>
<organism evidence="1">
    <name type="scientific">freshwater metagenome</name>
    <dbReference type="NCBI Taxonomy" id="449393"/>
    <lineage>
        <taxon>unclassified sequences</taxon>
        <taxon>metagenomes</taxon>
        <taxon>ecological metagenomes</taxon>
    </lineage>
</organism>
<reference evidence="1" key="1">
    <citation type="submission" date="2020-05" db="EMBL/GenBank/DDBJ databases">
        <authorList>
            <person name="Chiriac C."/>
            <person name="Salcher M."/>
            <person name="Ghai R."/>
            <person name="Kavagutti S V."/>
        </authorList>
    </citation>
    <scope>NUCLEOTIDE SEQUENCE</scope>
</reference>